<proteinExistence type="predicted"/>
<dbReference type="VEuPathDB" id="FungiDB:JI435_097580"/>
<dbReference type="OrthoDB" id="3687334at2759"/>
<dbReference type="Proteomes" id="UP000663193">
    <property type="component" value="Chromosome 1"/>
</dbReference>
<dbReference type="CDD" id="cd06257">
    <property type="entry name" value="DnaJ"/>
    <property type="match status" value="1"/>
</dbReference>
<dbReference type="SMART" id="SM00271">
    <property type="entry name" value="DnaJ"/>
    <property type="match status" value="1"/>
</dbReference>
<dbReference type="Pfam" id="PF00226">
    <property type="entry name" value="DnaJ"/>
    <property type="match status" value="1"/>
</dbReference>
<feature type="region of interest" description="Disordered" evidence="1">
    <location>
        <begin position="309"/>
        <end position="354"/>
    </location>
</feature>
<dbReference type="PROSITE" id="PS50076">
    <property type="entry name" value="DNAJ_2"/>
    <property type="match status" value="1"/>
</dbReference>
<gene>
    <name evidence="3" type="ORF">JI435_097580</name>
</gene>
<dbReference type="PANTHER" id="PTHR43948:SF10">
    <property type="entry name" value="MRJ, ISOFORM E"/>
    <property type="match status" value="1"/>
</dbReference>
<dbReference type="PRINTS" id="PR00625">
    <property type="entry name" value="JDOMAIN"/>
</dbReference>
<accession>A0A7U2HTM1</accession>
<sequence length="354" mass="40274">MMQRKQYYRRLGLQSNATEADIRAAYKTLALQQHPDKAIDSDREKATKNFQKLQEAYEFCLFCAEAQILGVDDEGHAEDDVDDQDDSDWRGQLPHGVGGTGSWWKELSGDEPAPVRRWAEVSEKAVRNAPFLSSMSKIERNLLNKEYSAAYQCFELWRQKYIEKLDQGDKLQHSINNLPERQASHARVALDNHRSSSDYEYKTGYEDEVDEEAFFGPPFGDQIPSKLTYTWRNNHNVALKIAPQKRLAQFQRQVAATESRGALPYHTKAEERRREKNRAASATALVANVKLAEQGHGRNQAGELFLHQGASAQRSSSTAAHLLKDEDEPVDFQRGTVQRIAAPEDDVADSWDDY</sequence>
<dbReference type="SUPFAM" id="SSF46565">
    <property type="entry name" value="Chaperone J-domain"/>
    <property type="match status" value="1"/>
</dbReference>
<dbReference type="AlphaFoldDB" id="A0A7U2HTM1"/>
<feature type="compositionally biased region" description="Polar residues" evidence="1">
    <location>
        <begin position="310"/>
        <end position="319"/>
    </location>
</feature>
<name>A0A7U2HTM1_PHANO</name>
<dbReference type="InterPro" id="IPR036869">
    <property type="entry name" value="J_dom_sf"/>
</dbReference>
<protein>
    <recommendedName>
        <fullName evidence="2">J domain-containing protein</fullName>
    </recommendedName>
</protein>
<reference evidence="4" key="1">
    <citation type="journal article" date="2021" name="BMC Genomics">
        <title>Chromosome-level genome assembly and manually-curated proteome of model necrotroph Parastagonospora nodorum Sn15 reveals a genome-wide trove of candidate effector homologs, and redundancy of virulence-related functions within an accessory chromosome.</title>
        <authorList>
            <person name="Bertazzoni S."/>
            <person name="Jones D.A.B."/>
            <person name="Phan H.T."/>
            <person name="Tan K.-C."/>
            <person name="Hane J.K."/>
        </authorList>
    </citation>
    <scope>NUCLEOTIDE SEQUENCE [LARGE SCALE GENOMIC DNA]</scope>
    <source>
        <strain evidence="4">SN15 / ATCC MYA-4574 / FGSC 10173)</strain>
    </source>
</reference>
<dbReference type="RefSeq" id="XP_001800045.1">
    <property type="nucleotide sequence ID" value="XM_001799993.1"/>
</dbReference>
<evidence type="ECO:0000259" key="2">
    <source>
        <dbReference type="PROSITE" id="PS50076"/>
    </source>
</evidence>
<evidence type="ECO:0000256" key="1">
    <source>
        <dbReference type="SAM" id="MobiDB-lite"/>
    </source>
</evidence>
<dbReference type="KEGG" id="pno:SNOG_09758"/>
<feature type="domain" description="J" evidence="2">
    <location>
        <begin position="6"/>
        <end position="65"/>
    </location>
</feature>
<evidence type="ECO:0000313" key="4">
    <source>
        <dbReference type="Proteomes" id="UP000663193"/>
    </source>
</evidence>
<dbReference type="Gene3D" id="1.10.287.110">
    <property type="entry name" value="DnaJ domain"/>
    <property type="match status" value="1"/>
</dbReference>
<organism evidence="3 4">
    <name type="scientific">Phaeosphaeria nodorum (strain SN15 / ATCC MYA-4574 / FGSC 10173)</name>
    <name type="common">Glume blotch fungus</name>
    <name type="synonym">Parastagonospora nodorum</name>
    <dbReference type="NCBI Taxonomy" id="321614"/>
    <lineage>
        <taxon>Eukaryota</taxon>
        <taxon>Fungi</taxon>
        <taxon>Dikarya</taxon>
        <taxon>Ascomycota</taxon>
        <taxon>Pezizomycotina</taxon>
        <taxon>Dothideomycetes</taxon>
        <taxon>Pleosporomycetidae</taxon>
        <taxon>Pleosporales</taxon>
        <taxon>Pleosporineae</taxon>
        <taxon>Phaeosphaeriaceae</taxon>
        <taxon>Parastagonospora</taxon>
    </lineage>
</organism>
<dbReference type="InterPro" id="IPR001623">
    <property type="entry name" value="DnaJ_domain"/>
</dbReference>
<evidence type="ECO:0000313" key="3">
    <source>
        <dbReference type="EMBL" id="QRC90358.1"/>
    </source>
</evidence>
<feature type="compositionally biased region" description="Acidic residues" evidence="1">
    <location>
        <begin position="343"/>
        <end position="354"/>
    </location>
</feature>
<dbReference type="PANTHER" id="PTHR43948">
    <property type="entry name" value="DNAJ HOMOLOG SUBFAMILY B"/>
    <property type="match status" value="1"/>
</dbReference>
<dbReference type="EMBL" id="CP069023">
    <property type="protein sequence ID" value="QRC90358.1"/>
    <property type="molecule type" value="Genomic_DNA"/>
</dbReference>
<keyword evidence="4" id="KW-1185">Reference proteome</keyword>